<organism evidence="2 3">
    <name type="scientific">Nakamurella alba</name>
    <dbReference type="NCBI Taxonomy" id="2665158"/>
    <lineage>
        <taxon>Bacteria</taxon>
        <taxon>Bacillati</taxon>
        <taxon>Actinomycetota</taxon>
        <taxon>Actinomycetes</taxon>
        <taxon>Nakamurellales</taxon>
        <taxon>Nakamurellaceae</taxon>
        <taxon>Nakamurella</taxon>
    </lineage>
</organism>
<dbReference type="PANTHER" id="PTHR48207:SF3">
    <property type="entry name" value="SUCCINATE--HYDROXYMETHYLGLUTARATE COA-TRANSFERASE"/>
    <property type="match status" value="1"/>
</dbReference>
<sequence length="385" mass="40364">MQSSSAGPLSGIRIIDFTRLIAGPCATDLLAGMGAEVIKVESAEGDAMRQARSVDGGGSRTAPSFTAYNVMKSSLVLDLKDPTDLETVRNLCRDADVVMQAFRPGVMERLGLGPEALRETNPRLVYGSLSAFGDTGPDAARGGVDIVMQAETGLMSVTGEEGRGPVKVGLPIIDAVSGYALALGILGALLQRERQDVAGDVAVSMLDAGLHLQAQPVAEYLSSGRIASRVGNKAPYAAPADAFTTGEGTLVLSAHLPGHWRTLCRLLGHPEWIEDPRFVTTEIRVQHRAEITALIEAELATAPADHWVEVLGGAGLTVGKIRDYREVLGSAQVAANGSVLDATDVDGTPIRIVRTPVRFSSFDDTAIERHVPGLGTAAVPQAVSA</sequence>
<dbReference type="InterPro" id="IPR003673">
    <property type="entry name" value="CoA-Trfase_fam_III"/>
</dbReference>
<dbReference type="AlphaFoldDB" id="A0A7K1FSD2"/>
<reference evidence="2 3" key="1">
    <citation type="submission" date="2019-11" db="EMBL/GenBank/DDBJ databases">
        <authorList>
            <person name="Jiang L.-Q."/>
        </authorList>
    </citation>
    <scope>NUCLEOTIDE SEQUENCE [LARGE SCALE GENOMIC DNA]</scope>
    <source>
        <strain evidence="2 3">YIM 132087</strain>
    </source>
</reference>
<gene>
    <name evidence="2" type="ORF">GIS00_20320</name>
</gene>
<dbReference type="Gene3D" id="3.30.1540.10">
    <property type="entry name" value="formyl-coa transferase, domain 3"/>
    <property type="match status" value="1"/>
</dbReference>
<keyword evidence="1 2" id="KW-0808">Transferase</keyword>
<dbReference type="InterPro" id="IPR023606">
    <property type="entry name" value="CoA-Trfase_III_dom_1_sf"/>
</dbReference>
<evidence type="ECO:0000313" key="3">
    <source>
        <dbReference type="Proteomes" id="UP000460221"/>
    </source>
</evidence>
<name>A0A7K1FSD2_9ACTN</name>
<dbReference type="Pfam" id="PF02515">
    <property type="entry name" value="CoA_transf_3"/>
    <property type="match status" value="1"/>
</dbReference>
<keyword evidence="3" id="KW-1185">Reference proteome</keyword>
<evidence type="ECO:0000256" key="1">
    <source>
        <dbReference type="ARBA" id="ARBA00022679"/>
    </source>
</evidence>
<dbReference type="InterPro" id="IPR050483">
    <property type="entry name" value="CoA-transferase_III_domain"/>
</dbReference>
<dbReference type="RefSeq" id="WP_154770304.1">
    <property type="nucleotide sequence ID" value="NZ_WLYK01000009.1"/>
</dbReference>
<comment type="caution">
    <text evidence="2">The sequence shown here is derived from an EMBL/GenBank/DDBJ whole genome shotgun (WGS) entry which is preliminary data.</text>
</comment>
<dbReference type="Gene3D" id="3.40.50.10540">
    <property type="entry name" value="Crotonobetainyl-coa:carnitine coa-transferase, domain 1"/>
    <property type="match status" value="1"/>
</dbReference>
<proteinExistence type="predicted"/>
<dbReference type="InterPro" id="IPR044855">
    <property type="entry name" value="CoA-Trfase_III_dom3_sf"/>
</dbReference>
<dbReference type="Proteomes" id="UP000460221">
    <property type="component" value="Unassembled WGS sequence"/>
</dbReference>
<evidence type="ECO:0000313" key="2">
    <source>
        <dbReference type="EMBL" id="MTD16289.1"/>
    </source>
</evidence>
<dbReference type="GO" id="GO:0008410">
    <property type="term" value="F:CoA-transferase activity"/>
    <property type="evidence" value="ECO:0007669"/>
    <property type="project" value="TreeGrafter"/>
</dbReference>
<dbReference type="SUPFAM" id="SSF89796">
    <property type="entry name" value="CoA-transferase family III (CaiB/BaiF)"/>
    <property type="match status" value="1"/>
</dbReference>
<dbReference type="PANTHER" id="PTHR48207">
    <property type="entry name" value="SUCCINATE--HYDROXYMETHYLGLUTARATE COA-TRANSFERASE"/>
    <property type="match status" value="1"/>
</dbReference>
<accession>A0A7K1FSD2</accession>
<dbReference type="EMBL" id="WLYK01000009">
    <property type="protein sequence ID" value="MTD16289.1"/>
    <property type="molecule type" value="Genomic_DNA"/>
</dbReference>
<protein>
    <submittedName>
        <fullName evidence="2">CoA transferase</fullName>
    </submittedName>
</protein>